<feature type="compositionally biased region" description="Polar residues" evidence="8">
    <location>
        <begin position="15"/>
        <end position="31"/>
    </location>
</feature>
<dbReference type="InterPro" id="IPR016438">
    <property type="entry name" value="SKI2-like"/>
</dbReference>
<dbReference type="PANTHER" id="PTHR12131:SF25">
    <property type="entry name" value="DEXH-BOX ATP-DEPENDENT RNA HELICASE DEXH9"/>
    <property type="match status" value="1"/>
</dbReference>
<dbReference type="CDD" id="cd18024">
    <property type="entry name" value="DEXHc_Mtr4-like"/>
    <property type="match status" value="1"/>
</dbReference>
<feature type="region of interest" description="Disordered" evidence="8">
    <location>
        <begin position="1"/>
        <end position="34"/>
    </location>
</feature>
<evidence type="ECO:0000256" key="2">
    <source>
        <dbReference type="ARBA" id="ARBA00022741"/>
    </source>
</evidence>
<dbReference type="PROSITE" id="PS51192">
    <property type="entry name" value="HELICASE_ATP_BIND_1"/>
    <property type="match status" value="1"/>
</dbReference>
<evidence type="ECO:0000259" key="9">
    <source>
        <dbReference type="PROSITE" id="PS51192"/>
    </source>
</evidence>
<dbReference type="Gene3D" id="2.40.30.300">
    <property type="match status" value="1"/>
</dbReference>
<keyword evidence="4" id="KW-0347">Helicase</keyword>
<keyword evidence="5" id="KW-0067">ATP-binding</keyword>
<dbReference type="GO" id="GO:0016787">
    <property type="term" value="F:hydrolase activity"/>
    <property type="evidence" value="ECO:0007669"/>
    <property type="project" value="UniProtKB-KW"/>
</dbReference>
<keyword evidence="3" id="KW-0378">Hydrolase</keyword>
<dbReference type="Pfam" id="PF00271">
    <property type="entry name" value="Helicase_C"/>
    <property type="match status" value="1"/>
</dbReference>
<dbReference type="SMART" id="SM00490">
    <property type="entry name" value="HELICc"/>
    <property type="match status" value="1"/>
</dbReference>
<evidence type="ECO:0000256" key="1">
    <source>
        <dbReference type="ARBA" id="ARBA00004123"/>
    </source>
</evidence>
<sequence length="1013" mass="114353">MAQATGKRKAENGAEAQSSPPKQAKAATSKSAEVKPAAELSAPLAAGVGSESITCLHDVSYPDDYQISEKTEPLVEKKPAKEYPFNLDPFQREAIKCLEAGESVLVSAHTSAGKTVVAEYAIAMSLRDKQRVVYTSPIKALSNQKFREMTEEFSDVGLMTGDVTISPNASCLVMTTEILRSMQYRGSEVMREVAWIIFDEVHYMRDRERGVVWEESIVMAPKNARFVFLSATVPNAKEFSEWVAKVHKQPCHIVYTDYRPTPLQHYVFPMGADGLYLVVDEKSNFREDSFQKAVNAVSTTSNSSKENGKWQKAPMRGKGNGEPSDIFKIVKMIMQRQYDPVIVFSFSKRDCELQATQMEKLDLNNEDEKKLVDQIFWSAMDCLSEDDKKLPQVSKLLPWLKQGIGVHHSGLLPILKEVIEILFQEGLVKCLFATETFSIGLNMPAKTVVFTGVRKFDGDQFRWLSGGEYIQMSGRAGRRGLDDRGICILMLDEKLEPPVAKAMVKGTADPLNSAFHLGYNMLINQMRSEESDPEALLRQSFFQFQSDRALPKLEKRAKELEDERNSLVIEGEEEVKGYFGLLEQWRELKRSIRNIVFSPRFVLPFLQPGRLVRVLGPEDEEDDEEISTSMTIKGYWGVVVNFEKIPTATKDLVDEEDGRSVPEQKYMVDVLINTIAKNNDTRRKAPRPIDMESPGEPVVAAVPLSQLESLSAIRIHIIKDLRPIEAREKCKKTVREVLRRFPKGLQMLDPEDDMQVNNKEYKKAVRRLEAVEKMITDHPVASSPTLPARMKILQRKNNLTSQIRVARSEVRAASTLVFKDELKSRRRVLRRLGYATADGVVEMKGRVACEISSADEIVITELIFGGNFKDLPPEQLVALLSCFVWQEKTKNAPKLREELAGPYSQLREVARRVGKAQLDAQMSIDVEEYVTSFRPDIMEVAYAWATGAKFSEIMKMTDAFEGSLIRAFKRLEEVLQQLIVASKSIGASELQTKFEEAVTKIKRDIVFAASLYL</sequence>
<protein>
    <submittedName>
        <fullName evidence="11">Uncharacterized protein</fullName>
    </submittedName>
</protein>
<evidence type="ECO:0000256" key="4">
    <source>
        <dbReference type="ARBA" id="ARBA00022806"/>
    </source>
</evidence>
<evidence type="ECO:0000313" key="12">
    <source>
        <dbReference type="Proteomes" id="UP001633002"/>
    </source>
</evidence>
<organism evidence="11 12">
    <name type="scientific">Riccia sorocarpa</name>
    <dbReference type="NCBI Taxonomy" id="122646"/>
    <lineage>
        <taxon>Eukaryota</taxon>
        <taxon>Viridiplantae</taxon>
        <taxon>Streptophyta</taxon>
        <taxon>Embryophyta</taxon>
        <taxon>Marchantiophyta</taxon>
        <taxon>Marchantiopsida</taxon>
        <taxon>Marchantiidae</taxon>
        <taxon>Marchantiales</taxon>
        <taxon>Ricciaceae</taxon>
        <taxon>Riccia</taxon>
    </lineage>
</organism>
<evidence type="ECO:0000256" key="6">
    <source>
        <dbReference type="ARBA" id="ARBA00023242"/>
    </source>
</evidence>
<dbReference type="PANTHER" id="PTHR12131">
    <property type="entry name" value="ATP-DEPENDENT RNA AND DNA HELICASE"/>
    <property type="match status" value="1"/>
</dbReference>
<dbReference type="PIRSF" id="PIRSF005198">
    <property type="entry name" value="Antiviral_helicase_SKI2"/>
    <property type="match status" value="1"/>
</dbReference>
<dbReference type="Gene3D" id="3.40.50.300">
    <property type="entry name" value="P-loop containing nucleotide triphosphate hydrolases"/>
    <property type="match status" value="2"/>
</dbReference>
<dbReference type="InterPro" id="IPR025696">
    <property type="entry name" value="Beta-barrel_MTR4"/>
</dbReference>
<dbReference type="Gene3D" id="1.10.3380.30">
    <property type="match status" value="1"/>
</dbReference>
<dbReference type="FunFam" id="3.40.50.300:FF:000083">
    <property type="entry name" value="ATP-dependent RNA helicase DOB1"/>
    <property type="match status" value="1"/>
</dbReference>
<dbReference type="CDD" id="cd18795">
    <property type="entry name" value="SF2_C_Ski2"/>
    <property type="match status" value="1"/>
</dbReference>
<name>A0ABD3HRI4_9MARC</name>
<dbReference type="InterPro" id="IPR027417">
    <property type="entry name" value="P-loop_NTPase"/>
</dbReference>
<dbReference type="GO" id="GO:0005524">
    <property type="term" value="F:ATP binding"/>
    <property type="evidence" value="ECO:0007669"/>
    <property type="project" value="UniProtKB-KW"/>
</dbReference>
<dbReference type="Pfam" id="PF08148">
    <property type="entry name" value="DSHCT"/>
    <property type="match status" value="1"/>
</dbReference>
<feature type="region of interest" description="Disordered" evidence="8">
    <location>
        <begin position="296"/>
        <end position="322"/>
    </location>
</feature>
<evidence type="ECO:0000256" key="5">
    <source>
        <dbReference type="ARBA" id="ARBA00022840"/>
    </source>
</evidence>
<dbReference type="GO" id="GO:0004386">
    <property type="term" value="F:helicase activity"/>
    <property type="evidence" value="ECO:0007669"/>
    <property type="project" value="UniProtKB-KW"/>
</dbReference>
<dbReference type="Pfam" id="PF13234">
    <property type="entry name" value="MTR4_beta-barrel"/>
    <property type="match status" value="1"/>
</dbReference>
<proteinExistence type="inferred from homology"/>
<evidence type="ECO:0000313" key="11">
    <source>
        <dbReference type="EMBL" id="KAL3691924.1"/>
    </source>
</evidence>
<dbReference type="InterPro" id="IPR001650">
    <property type="entry name" value="Helicase_C-like"/>
</dbReference>
<dbReference type="EMBL" id="JBJQOH010000003">
    <property type="protein sequence ID" value="KAL3691924.1"/>
    <property type="molecule type" value="Genomic_DNA"/>
</dbReference>
<evidence type="ECO:0000259" key="10">
    <source>
        <dbReference type="PROSITE" id="PS51194"/>
    </source>
</evidence>
<comment type="caution">
    <text evidence="11">The sequence shown here is derived from an EMBL/GenBank/DDBJ whole genome shotgun (WGS) entry which is preliminary data.</text>
</comment>
<keyword evidence="12" id="KW-1185">Reference proteome</keyword>
<comment type="similarity">
    <text evidence="7">Belongs to the DExH box helicase family. SKI2 subfamily.</text>
</comment>
<feature type="domain" description="Helicase ATP-binding" evidence="9">
    <location>
        <begin position="95"/>
        <end position="251"/>
    </location>
</feature>
<gene>
    <name evidence="11" type="ORF">R1sor_005575</name>
</gene>
<dbReference type="InterPro" id="IPR012961">
    <property type="entry name" value="Ski2/MTR4_C"/>
</dbReference>
<dbReference type="SMART" id="SM01142">
    <property type="entry name" value="DSHCT"/>
    <property type="match status" value="1"/>
</dbReference>
<dbReference type="SMART" id="SM00487">
    <property type="entry name" value="DEXDc"/>
    <property type="match status" value="1"/>
</dbReference>
<dbReference type="InterPro" id="IPR014001">
    <property type="entry name" value="Helicase_ATP-bd"/>
</dbReference>
<dbReference type="PROSITE" id="PS51194">
    <property type="entry name" value="HELICASE_CTER"/>
    <property type="match status" value="1"/>
</dbReference>
<dbReference type="GO" id="GO:0005634">
    <property type="term" value="C:nucleus"/>
    <property type="evidence" value="ECO:0007669"/>
    <property type="project" value="UniProtKB-SubCell"/>
</dbReference>
<keyword evidence="2" id="KW-0547">Nucleotide-binding</keyword>
<evidence type="ECO:0000256" key="3">
    <source>
        <dbReference type="ARBA" id="ARBA00022801"/>
    </source>
</evidence>
<evidence type="ECO:0000256" key="7">
    <source>
        <dbReference type="ARBA" id="ARBA00061045"/>
    </source>
</evidence>
<evidence type="ECO:0000256" key="8">
    <source>
        <dbReference type="SAM" id="MobiDB-lite"/>
    </source>
</evidence>
<dbReference type="Pfam" id="PF00270">
    <property type="entry name" value="DEAD"/>
    <property type="match status" value="1"/>
</dbReference>
<dbReference type="Pfam" id="PF21408">
    <property type="entry name" value="MTR4-like_stalk"/>
    <property type="match status" value="1"/>
</dbReference>
<dbReference type="AlphaFoldDB" id="A0ABD3HRI4"/>
<dbReference type="FunFam" id="1.10.3380.30:FF:000002">
    <property type="entry name" value="superkiller viralicidic activity 2-like 2"/>
    <property type="match status" value="1"/>
</dbReference>
<dbReference type="InterPro" id="IPR050699">
    <property type="entry name" value="RNA-DNA_Helicase"/>
</dbReference>
<dbReference type="InterPro" id="IPR048392">
    <property type="entry name" value="MTR4-like_stalk"/>
</dbReference>
<reference evidence="11 12" key="1">
    <citation type="submission" date="2024-09" db="EMBL/GenBank/DDBJ databases">
        <title>Chromosome-scale assembly of Riccia sorocarpa.</title>
        <authorList>
            <person name="Paukszto L."/>
        </authorList>
    </citation>
    <scope>NUCLEOTIDE SEQUENCE [LARGE SCALE GENOMIC DNA]</scope>
    <source>
        <strain evidence="11">LP-2024</strain>
        <tissue evidence="11">Aerial parts of the thallus</tissue>
    </source>
</reference>
<dbReference type="InterPro" id="IPR011545">
    <property type="entry name" value="DEAD/DEAH_box_helicase_dom"/>
</dbReference>
<comment type="subcellular location">
    <subcellularLocation>
        <location evidence="1">Nucleus</location>
    </subcellularLocation>
</comment>
<feature type="compositionally biased region" description="Polar residues" evidence="8">
    <location>
        <begin position="296"/>
        <end position="305"/>
    </location>
</feature>
<accession>A0ABD3HRI4</accession>
<dbReference type="FunFam" id="3.40.50.300:FF:000141">
    <property type="entry name" value="ATP-dependent RNA helicase DOB1"/>
    <property type="match status" value="1"/>
</dbReference>
<dbReference type="Proteomes" id="UP001633002">
    <property type="component" value="Unassembled WGS sequence"/>
</dbReference>
<keyword evidence="6" id="KW-0539">Nucleus</keyword>
<feature type="domain" description="Helicase C-terminal" evidence="10">
    <location>
        <begin position="357"/>
        <end position="527"/>
    </location>
</feature>
<dbReference type="SUPFAM" id="SSF52540">
    <property type="entry name" value="P-loop containing nucleoside triphosphate hydrolases"/>
    <property type="match status" value="1"/>
</dbReference>